<dbReference type="Gene3D" id="3.40.50.1000">
    <property type="entry name" value="HAD superfamily/HAD-like"/>
    <property type="match status" value="1"/>
</dbReference>
<dbReference type="InterPro" id="IPR023214">
    <property type="entry name" value="HAD_sf"/>
</dbReference>
<evidence type="ECO:0000313" key="1">
    <source>
        <dbReference type="EMBL" id="MBI5247936.1"/>
    </source>
</evidence>
<dbReference type="Proteomes" id="UP000807825">
    <property type="component" value="Unassembled WGS sequence"/>
</dbReference>
<name>A0A9D6Z477_9BACT</name>
<proteinExistence type="predicted"/>
<protein>
    <recommendedName>
        <fullName evidence="3">Haloacid dehalogenase-like hydrolase</fullName>
    </recommendedName>
</protein>
<dbReference type="InterPro" id="IPR036412">
    <property type="entry name" value="HAD-like_sf"/>
</dbReference>
<dbReference type="SUPFAM" id="SSF56784">
    <property type="entry name" value="HAD-like"/>
    <property type="match status" value="1"/>
</dbReference>
<gene>
    <name evidence="1" type="ORF">HY912_00445</name>
</gene>
<sequence>MERARKIFISDCEGPITKNDNAAELADAFIPKGDRFFGKISLYDDFLAEVIKKPGYKAGDTLRLILPFFKAFGLDNRTMVKFSRRNIQIIPQADCMLRDVSDILPAYIVSTSYSQYIMAVCEVMGFPFMNTYSTSVNLDHYTLKDGEKRTLKELHARILALPDFSIPSGAESADDLAEPDRKTVDELDEIFWKILPQMEINRIVQEICPVGGREKAAAIEKIVEIEESELKHVFYVGDSITDVEAFRLVKSAGGMALSFNGNDWAIKEASFAVTAQSALPIGWLAMMFLNQGLKGFLDLTMSDITPDNIGDISAFSSKVRKSVRTEKIGSLG</sequence>
<evidence type="ECO:0000313" key="2">
    <source>
        <dbReference type="Proteomes" id="UP000807825"/>
    </source>
</evidence>
<reference evidence="1" key="1">
    <citation type="submission" date="2020-07" db="EMBL/GenBank/DDBJ databases">
        <title>Huge and variable diversity of episymbiotic CPR bacteria and DPANN archaea in groundwater ecosystems.</title>
        <authorList>
            <person name="He C.Y."/>
            <person name="Keren R."/>
            <person name="Whittaker M."/>
            <person name="Farag I.F."/>
            <person name="Doudna J."/>
            <person name="Cate J.H.D."/>
            <person name="Banfield J.F."/>
        </authorList>
    </citation>
    <scope>NUCLEOTIDE SEQUENCE</scope>
    <source>
        <strain evidence="1">NC_groundwater_1664_Pr3_B-0.1um_52_9</strain>
    </source>
</reference>
<organism evidence="1 2">
    <name type="scientific">Desulfomonile tiedjei</name>
    <dbReference type="NCBI Taxonomy" id="2358"/>
    <lineage>
        <taxon>Bacteria</taxon>
        <taxon>Pseudomonadati</taxon>
        <taxon>Thermodesulfobacteriota</taxon>
        <taxon>Desulfomonilia</taxon>
        <taxon>Desulfomonilales</taxon>
        <taxon>Desulfomonilaceae</taxon>
        <taxon>Desulfomonile</taxon>
    </lineage>
</organism>
<evidence type="ECO:0008006" key="3">
    <source>
        <dbReference type="Google" id="ProtNLM"/>
    </source>
</evidence>
<dbReference type="Gene3D" id="1.10.3870.10">
    <property type="entry name" value="AF1437-like domain superfamily"/>
    <property type="match status" value="1"/>
</dbReference>
<accession>A0A9D6Z477</accession>
<comment type="caution">
    <text evidence="1">The sequence shown here is derived from an EMBL/GenBank/DDBJ whole genome shotgun (WGS) entry which is preliminary data.</text>
</comment>
<dbReference type="EMBL" id="JACRDE010000016">
    <property type="protein sequence ID" value="MBI5247936.1"/>
    <property type="molecule type" value="Genomic_DNA"/>
</dbReference>
<dbReference type="AlphaFoldDB" id="A0A9D6Z477"/>